<evidence type="ECO:0000313" key="3">
    <source>
        <dbReference type="EMBL" id="CAH2088458.1"/>
    </source>
</evidence>
<gene>
    <name evidence="3" type="ORF">EEDITHA_LOCUS4615</name>
</gene>
<evidence type="ECO:0000313" key="4">
    <source>
        <dbReference type="Proteomes" id="UP001153954"/>
    </source>
</evidence>
<feature type="compositionally biased region" description="Basic residues" evidence="1">
    <location>
        <begin position="99"/>
        <end position="108"/>
    </location>
</feature>
<proteinExistence type="predicted"/>
<dbReference type="EMBL" id="CAKOGL010000007">
    <property type="protein sequence ID" value="CAH2088458.1"/>
    <property type="molecule type" value="Genomic_DNA"/>
</dbReference>
<feature type="chain" id="PRO_5043437632" evidence="2">
    <location>
        <begin position="19"/>
        <end position="108"/>
    </location>
</feature>
<keyword evidence="4" id="KW-1185">Reference proteome</keyword>
<organism evidence="3 4">
    <name type="scientific">Euphydryas editha</name>
    <name type="common">Edith's checkerspot</name>
    <dbReference type="NCBI Taxonomy" id="104508"/>
    <lineage>
        <taxon>Eukaryota</taxon>
        <taxon>Metazoa</taxon>
        <taxon>Ecdysozoa</taxon>
        <taxon>Arthropoda</taxon>
        <taxon>Hexapoda</taxon>
        <taxon>Insecta</taxon>
        <taxon>Pterygota</taxon>
        <taxon>Neoptera</taxon>
        <taxon>Endopterygota</taxon>
        <taxon>Lepidoptera</taxon>
        <taxon>Glossata</taxon>
        <taxon>Ditrysia</taxon>
        <taxon>Papilionoidea</taxon>
        <taxon>Nymphalidae</taxon>
        <taxon>Nymphalinae</taxon>
        <taxon>Euphydryas</taxon>
    </lineage>
</organism>
<feature type="region of interest" description="Disordered" evidence="1">
    <location>
        <begin position="77"/>
        <end position="108"/>
    </location>
</feature>
<protein>
    <submittedName>
        <fullName evidence="3">Uncharacterized protein</fullName>
    </submittedName>
</protein>
<dbReference type="Proteomes" id="UP001153954">
    <property type="component" value="Unassembled WGS sequence"/>
</dbReference>
<reference evidence="3" key="1">
    <citation type="submission" date="2022-03" db="EMBL/GenBank/DDBJ databases">
        <authorList>
            <person name="Tunstrom K."/>
        </authorList>
    </citation>
    <scope>NUCLEOTIDE SEQUENCE</scope>
</reference>
<sequence>MRHFLASYPWLLVCFSSGDPSSCANAVAEVIKQAMEYYIPFSDRPSGIRAQPWFNAVCSKAEAEKHSAYHAWLEARNRKAPDTRKRRKPITQRLSPAKKCSKKRASTT</sequence>
<keyword evidence="2" id="KW-0732">Signal</keyword>
<name>A0AAU9TRE3_EUPED</name>
<comment type="caution">
    <text evidence="3">The sequence shown here is derived from an EMBL/GenBank/DDBJ whole genome shotgun (WGS) entry which is preliminary data.</text>
</comment>
<dbReference type="AlphaFoldDB" id="A0AAU9TRE3"/>
<evidence type="ECO:0000256" key="2">
    <source>
        <dbReference type="SAM" id="SignalP"/>
    </source>
</evidence>
<accession>A0AAU9TRE3</accession>
<feature type="signal peptide" evidence="2">
    <location>
        <begin position="1"/>
        <end position="18"/>
    </location>
</feature>
<evidence type="ECO:0000256" key="1">
    <source>
        <dbReference type="SAM" id="MobiDB-lite"/>
    </source>
</evidence>